<evidence type="ECO:0000313" key="1">
    <source>
        <dbReference type="EMBL" id="MBE9069850.1"/>
    </source>
</evidence>
<dbReference type="InterPro" id="IPR049578">
    <property type="entry name" value="CAXIP1-like_GIY-YIG_dom"/>
</dbReference>
<dbReference type="EMBL" id="JADEXP010000331">
    <property type="protein sequence ID" value="MBE9069850.1"/>
    <property type="molecule type" value="Genomic_DNA"/>
</dbReference>
<gene>
    <name evidence="1" type="ORF">IQ260_24715</name>
</gene>
<sequence>MSPETSDPIEHQNVPQAHRGLHDFLYSSTDEHSVEPTVAPAVESAVDTPLAISDWCEQAQTAKVAGVYAVLNSTGQTQFIGYSRNVALSLRSHVTQKGDDVCAMVTVQPFKFPKRDAMEKLRDEWIAALPSPPPGNLDGTWAKSIKEAATQVMSTAERETYEEKKLKLRRAMADGSLQAGEKTQANQRQDLAAAMNDDNWSAVIREQTQETQS</sequence>
<keyword evidence="2" id="KW-1185">Reference proteome</keyword>
<name>A0A928ZYN0_LEPEC</name>
<protein>
    <submittedName>
        <fullName evidence="1">GIY-YIG nuclease family protein</fullName>
    </submittedName>
</protein>
<comment type="caution">
    <text evidence="1">The sequence shown here is derived from an EMBL/GenBank/DDBJ whole genome shotgun (WGS) entry which is preliminary data.</text>
</comment>
<accession>A0A928ZYN0</accession>
<evidence type="ECO:0000313" key="2">
    <source>
        <dbReference type="Proteomes" id="UP000615026"/>
    </source>
</evidence>
<dbReference type="RefSeq" id="WP_193995737.1">
    <property type="nucleotide sequence ID" value="NZ_JADEXP010000331.1"/>
</dbReference>
<proteinExistence type="predicted"/>
<organism evidence="1 2">
    <name type="scientific">Leptolyngbya cf. ectocarpi LEGE 11479</name>
    <dbReference type="NCBI Taxonomy" id="1828722"/>
    <lineage>
        <taxon>Bacteria</taxon>
        <taxon>Bacillati</taxon>
        <taxon>Cyanobacteriota</taxon>
        <taxon>Cyanophyceae</taxon>
        <taxon>Leptolyngbyales</taxon>
        <taxon>Leptolyngbyaceae</taxon>
        <taxon>Leptolyngbya group</taxon>
        <taxon>Leptolyngbya</taxon>
    </lineage>
</organism>
<reference evidence="1" key="1">
    <citation type="submission" date="2020-10" db="EMBL/GenBank/DDBJ databases">
        <authorList>
            <person name="Castelo-Branco R."/>
            <person name="Eusebio N."/>
            <person name="Adriana R."/>
            <person name="Vieira A."/>
            <person name="Brugerolle De Fraissinette N."/>
            <person name="Rezende De Castro R."/>
            <person name="Schneider M.P."/>
            <person name="Vasconcelos V."/>
            <person name="Leao P.N."/>
        </authorList>
    </citation>
    <scope>NUCLEOTIDE SEQUENCE</scope>
    <source>
        <strain evidence="1">LEGE 11479</strain>
    </source>
</reference>
<dbReference type="CDD" id="cd10450">
    <property type="entry name" value="GIY-YIG_AtGrxS16_like"/>
    <property type="match status" value="1"/>
</dbReference>
<dbReference type="AlphaFoldDB" id="A0A928ZYN0"/>
<dbReference type="Proteomes" id="UP000615026">
    <property type="component" value="Unassembled WGS sequence"/>
</dbReference>